<name>A0A2C5X973_9PEZI</name>
<comment type="catalytic activity">
    <reaction evidence="8">
        <text>L-threonyl-[protein] + ATP = O-phospho-L-threonyl-[protein] + ADP + H(+)</text>
        <dbReference type="Rhea" id="RHEA:46608"/>
        <dbReference type="Rhea" id="RHEA-COMP:11060"/>
        <dbReference type="Rhea" id="RHEA-COMP:11605"/>
        <dbReference type="ChEBI" id="CHEBI:15378"/>
        <dbReference type="ChEBI" id="CHEBI:30013"/>
        <dbReference type="ChEBI" id="CHEBI:30616"/>
        <dbReference type="ChEBI" id="CHEBI:61977"/>
        <dbReference type="ChEBI" id="CHEBI:456216"/>
        <dbReference type="EC" id="2.7.11.1"/>
    </reaction>
</comment>
<dbReference type="STRING" id="1035309.A0A2C5X973"/>
<organism evidence="13 14">
    <name type="scientific">Ceratocystis fimbriata CBS 114723</name>
    <dbReference type="NCBI Taxonomy" id="1035309"/>
    <lineage>
        <taxon>Eukaryota</taxon>
        <taxon>Fungi</taxon>
        <taxon>Dikarya</taxon>
        <taxon>Ascomycota</taxon>
        <taxon>Pezizomycotina</taxon>
        <taxon>Sordariomycetes</taxon>
        <taxon>Hypocreomycetidae</taxon>
        <taxon>Microascales</taxon>
        <taxon>Ceratocystidaceae</taxon>
        <taxon>Ceratocystis</taxon>
    </lineage>
</organism>
<reference evidence="13 14" key="1">
    <citation type="journal article" date="2013" name="Fungal Biol.">
        <title>Analysis of microsatellite markers in the genome of the plant pathogen Ceratocystis fimbriata.</title>
        <authorList>
            <person name="Simpson M.C."/>
            <person name="Wilken P.M."/>
            <person name="Coetzee M.P."/>
            <person name="Wingfield M.J."/>
            <person name="Wingfield B.D."/>
        </authorList>
    </citation>
    <scope>NUCLEOTIDE SEQUENCE [LARGE SCALE GENOMIC DNA]</scope>
    <source>
        <strain evidence="13 14">CBS 114723</strain>
    </source>
</reference>
<gene>
    <name evidence="13" type="ORF">CFIMG_002895RAa</name>
</gene>
<protein>
    <recommendedName>
        <fullName evidence="5">EKC/KEOPS complex subunit BUD32</fullName>
        <ecNumber evidence="3">2.7.11.1</ecNumber>
    </recommendedName>
    <alternativeName>
        <fullName evidence="6 7">Atypical Serine/threonine protein kinase BUD32</fullName>
    </alternativeName>
    <alternativeName>
        <fullName evidence="4">EKC/KEOPS complex subunit bud32</fullName>
    </alternativeName>
</protein>
<feature type="coiled-coil region" evidence="10">
    <location>
        <begin position="11"/>
        <end position="41"/>
    </location>
</feature>
<dbReference type="Proteomes" id="UP000222788">
    <property type="component" value="Unassembled WGS sequence"/>
</dbReference>
<dbReference type="EC" id="2.7.11.1" evidence="3"/>
<evidence type="ECO:0000256" key="7">
    <source>
        <dbReference type="ARBA" id="ARBA00033194"/>
    </source>
</evidence>
<comment type="function">
    <text evidence="1">Component of the EKC/KEOPS complex that is required for the formation of a threonylcarbamoyl group on adenosine at position 37 (t(6)A37) in tRNAs that read codons beginning with adenine. The complex is probably involved in the transfer of the threonylcarbamoyl moiety of threonylcarbamoyl-AMP (TC-AMP) to the N6 group of A37. BUD32 has ATPase activity in the context of the EKC/KEOPS complex and likely plays a supporting role to the catalytic subunit KAE1. The EKC/KEOPS complex also promotes both telomere uncapping and telomere elongation. The complex is required for efficient recruitment of transcriptional coactivators.</text>
</comment>
<dbReference type="SUPFAM" id="SSF56112">
    <property type="entry name" value="Protein kinase-like (PK-like)"/>
    <property type="match status" value="1"/>
</dbReference>
<dbReference type="InterPro" id="IPR011009">
    <property type="entry name" value="Kinase-like_dom_sf"/>
</dbReference>
<dbReference type="PROSITE" id="PS00109">
    <property type="entry name" value="PROTEIN_KINASE_TYR"/>
    <property type="match status" value="1"/>
</dbReference>
<comment type="caution">
    <text evidence="13">The sequence shown here is derived from an EMBL/GenBank/DDBJ whole genome shotgun (WGS) entry which is preliminary data.</text>
</comment>
<evidence type="ECO:0000256" key="5">
    <source>
        <dbReference type="ARBA" id="ARBA00019973"/>
    </source>
</evidence>
<evidence type="ECO:0000256" key="6">
    <source>
        <dbReference type="ARBA" id="ARBA00030980"/>
    </source>
</evidence>
<evidence type="ECO:0000259" key="12">
    <source>
        <dbReference type="PROSITE" id="PS50011"/>
    </source>
</evidence>
<dbReference type="GO" id="GO:0004674">
    <property type="term" value="F:protein serine/threonine kinase activity"/>
    <property type="evidence" value="ECO:0007669"/>
    <property type="project" value="UniProtKB-EC"/>
</dbReference>
<dbReference type="OrthoDB" id="5348404at2759"/>
<dbReference type="EMBL" id="APWK03000026">
    <property type="protein sequence ID" value="PHH54445.1"/>
    <property type="molecule type" value="Genomic_DNA"/>
</dbReference>
<dbReference type="InterPro" id="IPR000719">
    <property type="entry name" value="Prot_kinase_dom"/>
</dbReference>
<dbReference type="PROSITE" id="PS50011">
    <property type="entry name" value="PROTEIN_KINASE_DOM"/>
    <property type="match status" value="1"/>
</dbReference>
<dbReference type="GO" id="GO:0005524">
    <property type="term" value="F:ATP binding"/>
    <property type="evidence" value="ECO:0007669"/>
    <property type="project" value="InterPro"/>
</dbReference>
<evidence type="ECO:0000256" key="2">
    <source>
        <dbReference type="ARBA" id="ARBA00011534"/>
    </source>
</evidence>
<evidence type="ECO:0000256" key="4">
    <source>
        <dbReference type="ARBA" id="ARBA00013948"/>
    </source>
</evidence>
<sequence length="667" mass="73804">MANNGGSISPEEEIRQLRQALQTQKEQARIEKQRADKAEAITRPMEVYECLAFCHKFSMNKRMLTIPCTTYSATKPEGRLRPECLNQWLEFPAMKLEMLKKIGDAIPQGTRAFLSQSDIEAVVRNTSCMVIDSESSLGSFQTIHLENPLTTIAEQLQSIPEARRVLADTSSPFFRSSTNNEFIDLFEEERFAQETSSMLDISRLQPSRVCLAKTNTGANAEVERLAYIVKCKSPAIFTMHRIRAAMRPMDLAREVINKNDTPTDDTELFVHQSTHHVAAAVVETYECMIRGGLEYGLLTTGEAYIFLKIDWANPKVVYYHVADPESEARENGDGTFLSAIAQVLAFSLIALNAPIHDLDTRNRVMDALPTWGANSEATDSLNNEKSRGSMHSRPHGPNDKHNSLQLIGRDPDIASSTTGPNAGTTSTIPYTTTNSDCSSQSSSTWQGDSPPPNKHGSSDGDCTHESTPVPGAQMAHSDVTSATGGTAQNESNSQSQGQDGQVRLNEAAIPLYCTSIVGSSGALFRLTLIEYGYTFVAKGTVEWMIYKLRREEDVYRVLKPIQGQLIPVYLGSVDLRCLNTRVFIDFGIDLVYLVLLSYGGRELRSLLKERTQEQGQELDKETRLSIGQQVVDAVLALHVLEVVHTDVRSANFLVDDLNNVMKHAVGS</sequence>
<dbReference type="AlphaFoldDB" id="A0A2C5X973"/>
<comment type="catalytic activity">
    <reaction evidence="9">
        <text>L-seryl-[protein] + ATP = O-phospho-L-seryl-[protein] + ADP + H(+)</text>
        <dbReference type="Rhea" id="RHEA:17989"/>
        <dbReference type="Rhea" id="RHEA-COMP:9863"/>
        <dbReference type="Rhea" id="RHEA-COMP:11604"/>
        <dbReference type="ChEBI" id="CHEBI:15378"/>
        <dbReference type="ChEBI" id="CHEBI:29999"/>
        <dbReference type="ChEBI" id="CHEBI:30616"/>
        <dbReference type="ChEBI" id="CHEBI:83421"/>
        <dbReference type="ChEBI" id="CHEBI:456216"/>
        <dbReference type="EC" id="2.7.11.1"/>
    </reaction>
</comment>
<evidence type="ECO:0000313" key="14">
    <source>
        <dbReference type="Proteomes" id="UP000222788"/>
    </source>
</evidence>
<feature type="compositionally biased region" description="Low complexity" evidence="11">
    <location>
        <begin position="424"/>
        <end position="444"/>
    </location>
</feature>
<keyword evidence="10" id="KW-0175">Coiled coil</keyword>
<dbReference type="InterPro" id="IPR008266">
    <property type="entry name" value="Tyr_kinase_AS"/>
</dbReference>
<comment type="subunit">
    <text evidence="2">Component of the EKC/KEOPS complex composed of at least BUD32, CGI121, GON7, KAE1 and PCC1; the whole complex dimerizes.</text>
</comment>
<proteinExistence type="predicted"/>
<keyword evidence="14" id="KW-1185">Reference proteome</keyword>
<evidence type="ECO:0000256" key="8">
    <source>
        <dbReference type="ARBA" id="ARBA00047899"/>
    </source>
</evidence>
<accession>A0A2C5X973</accession>
<reference evidence="13 14" key="2">
    <citation type="journal article" date="2013" name="IMA Fungus">
        <title>IMA Genome-F 1: Ceratocystis fimbriata: Draft nuclear genome sequence for the plant pathogen, Ceratocystis fimbriata.</title>
        <authorList>
            <person name="Wilken P.M."/>
            <person name="Steenkamp E.T."/>
            <person name="Wingfield M.J."/>
            <person name="de Beer Z.W."/>
            <person name="Wingfield B.D."/>
        </authorList>
    </citation>
    <scope>NUCLEOTIDE SEQUENCE [LARGE SCALE GENOMIC DNA]</scope>
    <source>
        <strain evidence="13 14">CBS 114723</strain>
    </source>
</reference>
<evidence type="ECO:0000256" key="11">
    <source>
        <dbReference type="SAM" id="MobiDB-lite"/>
    </source>
</evidence>
<feature type="compositionally biased region" description="Polar residues" evidence="11">
    <location>
        <begin position="414"/>
        <end position="423"/>
    </location>
</feature>
<evidence type="ECO:0000256" key="3">
    <source>
        <dbReference type="ARBA" id="ARBA00012513"/>
    </source>
</evidence>
<evidence type="ECO:0000256" key="1">
    <source>
        <dbReference type="ARBA" id="ARBA00003747"/>
    </source>
</evidence>
<evidence type="ECO:0000256" key="9">
    <source>
        <dbReference type="ARBA" id="ARBA00048679"/>
    </source>
</evidence>
<feature type="compositionally biased region" description="Polar residues" evidence="11">
    <location>
        <begin position="478"/>
        <end position="499"/>
    </location>
</feature>
<evidence type="ECO:0000256" key="10">
    <source>
        <dbReference type="SAM" id="Coils"/>
    </source>
</evidence>
<feature type="domain" description="Protein kinase" evidence="12">
    <location>
        <begin position="488"/>
        <end position="667"/>
    </location>
</feature>
<dbReference type="Gene3D" id="1.10.510.10">
    <property type="entry name" value="Transferase(Phosphotransferase) domain 1"/>
    <property type="match status" value="1"/>
</dbReference>
<evidence type="ECO:0000313" key="13">
    <source>
        <dbReference type="EMBL" id="PHH54445.1"/>
    </source>
</evidence>
<feature type="region of interest" description="Disordered" evidence="11">
    <location>
        <begin position="373"/>
        <end position="500"/>
    </location>
</feature>